<dbReference type="Proteomes" id="UP001431783">
    <property type="component" value="Unassembled WGS sequence"/>
</dbReference>
<protein>
    <recommendedName>
        <fullName evidence="10">Rrn7/TAF1B C-terminal cyclin domain-containing protein</fullName>
    </recommendedName>
</protein>
<keyword evidence="9" id="KW-0539">Nucleus</keyword>
<gene>
    <name evidence="11" type="ORF">WA026_001774</name>
</gene>
<dbReference type="PANTHER" id="PTHR31576:SF2">
    <property type="entry name" value="TATA BOX-BINDING PROTEIN-ASSOCIATED FACTOR RNA POLYMERASE I SUBUNIT B"/>
    <property type="match status" value="1"/>
</dbReference>
<dbReference type="GO" id="GO:0042790">
    <property type="term" value="P:nucleolar large rRNA transcription by RNA polymerase I"/>
    <property type="evidence" value="ECO:0007669"/>
    <property type="project" value="TreeGrafter"/>
</dbReference>
<sequence>MDEDETPVGYPCVICGGNNFYKESGFYFCTECQTQTQEIREQAFEEYNEQEFKATKKINTKQETQKSAQVKLTTWECYNYVLKGLTEELIVLGADILLRSVVKKLWLKYLLKIEVVNMEKPKLQAVNTKIDAEIIYGKRKKRKRKSRSSRASHFSESDLSTLDIPLVRRERIKRRRALIKAQYEHSFSKSVDSTIFNETLTTLKSTSDQSSQLSVPLRYNGYAKTELRKRQSELHLHQHCEDFENIMRCHQNSYTEASKVYQESAHLLSINKIYSILYLSLLLTKSKIQLSDLLRFIREGNLSFNNYKHFFPDEMKDNFLTQSFPRKICLLNSSLRRSSYRLAKFLDVLKFLEVQNLVFLIQKFCQELALPHVIEQQTLNTLMITLPKMKIFNNGRLIPNYEGRALSLILFQLKLFFGIDGKTEKYFSDCAQTLNQSGSLSSEMFHFMNWLQFLDYRNQVLKRVHFPSSFRSNKQLKNSNLFVKFILYKNPDYDKLDTNKKYNKSADDCRQLLMKLKGKQEIIEDPPYFAPSLSPSVDYVNSIVKYNHVSDIEKKILKTNFSTCSIEFIKNMRNLIPLLTDTKNMKVILGGANKHVNLFKLINSDNKIAAKLKEGREVNLVKVKSINSNISDNSASVSSFNSSIKVETIEEYLEEFKSNHNHTEKLGKDESLISDLSANGAAGNDCSFIHFKPHECYWINTDCNLGRLSKKKFRLHFDTYPSNFQFIVKEMARIAEQDAQDLLSEYSLTEIYLLYEEKFQDTENKNIEDIFHDSAMKNLLKKAKRHW</sequence>
<keyword evidence="12" id="KW-1185">Reference proteome</keyword>
<dbReference type="EMBL" id="JARQZJ010000091">
    <property type="protein sequence ID" value="KAK9883599.1"/>
    <property type="molecule type" value="Genomic_DNA"/>
</dbReference>
<dbReference type="AlphaFoldDB" id="A0AAW1URY7"/>
<feature type="domain" description="Rrn7/TAF1B C-terminal cyclin" evidence="10">
    <location>
        <begin position="332"/>
        <end position="463"/>
    </location>
</feature>
<comment type="similarity">
    <text evidence="2">Belongs to the RRN7/TAF1B family.</text>
</comment>
<proteinExistence type="inferred from homology"/>
<keyword evidence="7" id="KW-0238">DNA-binding</keyword>
<evidence type="ECO:0000256" key="3">
    <source>
        <dbReference type="ARBA" id="ARBA00022723"/>
    </source>
</evidence>
<evidence type="ECO:0000256" key="8">
    <source>
        <dbReference type="ARBA" id="ARBA00023163"/>
    </source>
</evidence>
<evidence type="ECO:0000256" key="1">
    <source>
        <dbReference type="ARBA" id="ARBA00004604"/>
    </source>
</evidence>
<dbReference type="GO" id="GO:0005668">
    <property type="term" value="C:RNA polymerase transcription factor SL1 complex"/>
    <property type="evidence" value="ECO:0007669"/>
    <property type="project" value="TreeGrafter"/>
</dbReference>
<reference evidence="11 12" key="1">
    <citation type="submission" date="2023-03" db="EMBL/GenBank/DDBJ databases">
        <title>Genome insight into feeding habits of ladybird beetles.</title>
        <authorList>
            <person name="Li H.-S."/>
            <person name="Huang Y.-H."/>
            <person name="Pang H."/>
        </authorList>
    </citation>
    <scope>NUCLEOTIDE SEQUENCE [LARGE SCALE GENOMIC DNA]</scope>
    <source>
        <strain evidence="11">SYSU_2023b</strain>
        <tissue evidence="11">Whole body</tissue>
    </source>
</reference>
<evidence type="ECO:0000313" key="12">
    <source>
        <dbReference type="Proteomes" id="UP001431783"/>
    </source>
</evidence>
<evidence type="ECO:0000256" key="4">
    <source>
        <dbReference type="ARBA" id="ARBA00022771"/>
    </source>
</evidence>
<keyword evidence="3" id="KW-0479">Metal-binding</keyword>
<dbReference type="GO" id="GO:0008270">
    <property type="term" value="F:zinc ion binding"/>
    <property type="evidence" value="ECO:0007669"/>
    <property type="project" value="UniProtKB-KW"/>
</dbReference>
<evidence type="ECO:0000313" key="11">
    <source>
        <dbReference type="EMBL" id="KAK9883599.1"/>
    </source>
</evidence>
<name>A0AAW1URY7_9CUCU</name>
<evidence type="ECO:0000256" key="2">
    <source>
        <dbReference type="ARBA" id="ARBA00006899"/>
    </source>
</evidence>
<keyword evidence="5" id="KW-0862">Zinc</keyword>
<dbReference type="InterPro" id="IPR033599">
    <property type="entry name" value="TAF1B/Rrn7"/>
</dbReference>
<dbReference type="PANTHER" id="PTHR31576">
    <property type="entry name" value="TATA BOX-BINDING PROTEIN-ASSOCIATED FACTOR RNA POLYMERASE I SUBUNIT B"/>
    <property type="match status" value="1"/>
</dbReference>
<comment type="caution">
    <text evidence="11">The sequence shown here is derived from an EMBL/GenBank/DDBJ whole genome shotgun (WGS) entry which is preliminary data.</text>
</comment>
<organism evidence="11 12">
    <name type="scientific">Henosepilachna vigintioctopunctata</name>
    <dbReference type="NCBI Taxonomy" id="420089"/>
    <lineage>
        <taxon>Eukaryota</taxon>
        <taxon>Metazoa</taxon>
        <taxon>Ecdysozoa</taxon>
        <taxon>Arthropoda</taxon>
        <taxon>Hexapoda</taxon>
        <taxon>Insecta</taxon>
        <taxon>Pterygota</taxon>
        <taxon>Neoptera</taxon>
        <taxon>Endopterygota</taxon>
        <taxon>Coleoptera</taxon>
        <taxon>Polyphaga</taxon>
        <taxon>Cucujiformia</taxon>
        <taxon>Coccinelloidea</taxon>
        <taxon>Coccinellidae</taxon>
        <taxon>Epilachninae</taxon>
        <taxon>Epilachnini</taxon>
        <taxon>Henosepilachna</taxon>
    </lineage>
</organism>
<keyword evidence="6" id="KW-0805">Transcription regulation</keyword>
<dbReference type="GO" id="GO:0070860">
    <property type="term" value="C:RNA polymerase I core factor complex"/>
    <property type="evidence" value="ECO:0007669"/>
    <property type="project" value="InterPro"/>
</dbReference>
<evidence type="ECO:0000256" key="9">
    <source>
        <dbReference type="ARBA" id="ARBA00023242"/>
    </source>
</evidence>
<keyword evidence="8" id="KW-0804">Transcription</keyword>
<accession>A0AAW1URY7</accession>
<evidence type="ECO:0000256" key="5">
    <source>
        <dbReference type="ARBA" id="ARBA00022833"/>
    </source>
</evidence>
<evidence type="ECO:0000256" key="7">
    <source>
        <dbReference type="ARBA" id="ARBA00023125"/>
    </source>
</evidence>
<evidence type="ECO:0000259" key="10">
    <source>
        <dbReference type="Pfam" id="PF20645"/>
    </source>
</evidence>
<comment type="subcellular location">
    <subcellularLocation>
        <location evidence="1">Nucleus</location>
        <location evidence="1">Nucleolus</location>
    </subcellularLocation>
</comment>
<dbReference type="InterPro" id="IPR048538">
    <property type="entry name" value="Rrn7_cyclin_C"/>
</dbReference>
<evidence type="ECO:0000256" key="6">
    <source>
        <dbReference type="ARBA" id="ARBA00023015"/>
    </source>
</evidence>
<dbReference type="Pfam" id="PF20645">
    <property type="entry name" value="Rrn7_cyclin_C"/>
    <property type="match status" value="1"/>
</dbReference>
<dbReference type="GO" id="GO:0001164">
    <property type="term" value="F:RNA polymerase I core promoter sequence-specific DNA binding"/>
    <property type="evidence" value="ECO:0007669"/>
    <property type="project" value="InterPro"/>
</dbReference>
<keyword evidence="4" id="KW-0863">Zinc-finger</keyword>